<evidence type="ECO:0000259" key="5">
    <source>
        <dbReference type="SMART" id="SM00727"/>
    </source>
</evidence>
<name>A0A0N5A8B7_9BILA</name>
<organism evidence="6 7">
    <name type="scientific">Syphacia muris</name>
    <dbReference type="NCBI Taxonomy" id="451379"/>
    <lineage>
        <taxon>Eukaryota</taxon>
        <taxon>Metazoa</taxon>
        <taxon>Ecdysozoa</taxon>
        <taxon>Nematoda</taxon>
        <taxon>Chromadorea</taxon>
        <taxon>Rhabditida</taxon>
        <taxon>Spirurina</taxon>
        <taxon>Oxyuridomorpha</taxon>
        <taxon>Oxyuroidea</taxon>
        <taxon>Oxyuridae</taxon>
        <taxon>Syphacia</taxon>
    </lineage>
</organism>
<reference evidence="7" key="1">
    <citation type="submission" date="2017-02" db="UniProtKB">
        <authorList>
            <consortium name="WormBaseParasite"/>
        </authorList>
    </citation>
    <scope>IDENTIFICATION</scope>
</reference>
<evidence type="ECO:0000256" key="1">
    <source>
        <dbReference type="ARBA" id="ARBA00022737"/>
    </source>
</evidence>
<keyword evidence="1" id="KW-0677">Repeat</keyword>
<dbReference type="Proteomes" id="UP000046393">
    <property type="component" value="Unplaced"/>
</dbReference>
<feature type="compositionally biased region" description="Basic and acidic residues" evidence="4">
    <location>
        <begin position="34"/>
        <end position="59"/>
    </location>
</feature>
<dbReference type="Gene3D" id="1.10.260.100">
    <property type="match status" value="1"/>
</dbReference>
<evidence type="ECO:0000256" key="3">
    <source>
        <dbReference type="ARBA" id="ARBA00037033"/>
    </source>
</evidence>
<dbReference type="WBParaSite" id="SMUV_0000030901-mRNA-1">
    <property type="protein sequence ID" value="SMUV_0000030901-mRNA-1"/>
    <property type="gene ID" value="SMUV_0000030901"/>
</dbReference>
<dbReference type="PANTHER" id="PTHR45883:SF2">
    <property type="entry name" value="HSC70-INTERACTING PROTEIN"/>
    <property type="match status" value="1"/>
</dbReference>
<dbReference type="InterPro" id="IPR041243">
    <property type="entry name" value="STI1/HOP_DP"/>
</dbReference>
<comment type="function">
    <text evidence="3">One HIP oligomer binds the ATPase domains of at least two HSC70 molecules dependent on activation of the HSC70 ATPase by HSP40. Stabilizes the ADP state of HSC70 that has a high affinity for substrate protein. Through its own chaperone activity, it may contribute to the interaction of HSC70 with various target proteins.</text>
</comment>
<dbReference type="STRING" id="451379.A0A0N5A8B7"/>
<evidence type="ECO:0000256" key="4">
    <source>
        <dbReference type="SAM" id="MobiDB-lite"/>
    </source>
</evidence>
<keyword evidence="2" id="KW-0802">TPR repeat</keyword>
<feature type="region of interest" description="Disordered" evidence="4">
    <location>
        <begin position="21"/>
        <end position="69"/>
    </location>
</feature>
<evidence type="ECO:0000313" key="7">
    <source>
        <dbReference type="WBParaSite" id="SMUV_0000030901-mRNA-1"/>
    </source>
</evidence>
<feature type="domain" description="STI1" evidence="5">
    <location>
        <begin position="78"/>
        <end position="117"/>
    </location>
</feature>
<proteinExistence type="predicted"/>
<dbReference type="PANTHER" id="PTHR45883">
    <property type="entry name" value="HSC70-INTERACTING PROTEIN"/>
    <property type="match status" value="1"/>
</dbReference>
<sequence>MKGKDSLLQLYRLKPLLEAKKIQEHYRNKQRRKEKAESTRNEHSSKEQQHQEEKHDAGDGGHGSGGGFFENFGDMFTNPEILKLMKDPELMKALLDVVKNPANIMKYKDNPKIVEMLEKIMALKGAPPNMPPKPIRHSN</sequence>
<dbReference type="GO" id="GO:0030544">
    <property type="term" value="F:Hsp70 protein binding"/>
    <property type="evidence" value="ECO:0007669"/>
    <property type="project" value="TreeGrafter"/>
</dbReference>
<accession>A0A0N5A8B7</accession>
<evidence type="ECO:0000313" key="6">
    <source>
        <dbReference type="Proteomes" id="UP000046393"/>
    </source>
</evidence>
<dbReference type="Pfam" id="PF17830">
    <property type="entry name" value="STI1-HOP_DP"/>
    <property type="match status" value="1"/>
</dbReference>
<dbReference type="SMART" id="SM00727">
    <property type="entry name" value="STI1"/>
    <property type="match status" value="1"/>
</dbReference>
<protein>
    <submittedName>
        <fullName evidence="7">STI1 domain-containing protein</fullName>
    </submittedName>
</protein>
<dbReference type="AlphaFoldDB" id="A0A0N5A8B7"/>
<dbReference type="InterPro" id="IPR006636">
    <property type="entry name" value="STI1_HS-bd"/>
</dbReference>
<keyword evidence="6" id="KW-1185">Reference proteome</keyword>
<evidence type="ECO:0000256" key="2">
    <source>
        <dbReference type="ARBA" id="ARBA00022803"/>
    </source>
</evidence>